<comment type="pathway">
    <text evidence="1 7">Cofactor biosynthesis; (R)-pantothenate biosynthesis; (R)-pantoate from 3-methyl-2-oxobutanoate: step 1/2.</text>
</comment>
<dbReference type="GO" id="GO:0005737">
    <property type="term" value="C:cytoplasm"/>
    <property type="evidence" value="ECO:0007669"/>
    <property type="project" value="UniProtKB-SubCell"/>
</dbReference>
<dbReference type="Gene3D" id="3.20.20.60">
    <property type="entry name" value="Phosphoenolpyruvate-binding domains"/>
    <property type="match status" value="1"/>
</dbReference>
<evidence type="ECO:0000313" key="12">
    <source>
        <dbReference type="Proteomes" id="UP000321574"/>
    </source>
</evidence>
<evidence type="ECO:0000256" key="10">
    <source>
        <dbReference type="PIRSR" id="PIRSR000388-3"/>
    </source>
</evidence>
<dbReference type="UniPathway" id="UPA00028">
    <property type="reaction ID" value="UER00003"/>
</dbReference>
<evidence type="ECO:0000256" key="7">
    <source>
        <dbReference type="HAMAP-Rule" id="MF_00156"/>
    </source>
</evidence>
<keyword evidence="7" id="KW-0963">Cytoplasm</keyword>
<dbReference type="InterPro" id="IPR015813">
    <property type="entry name" value="Pyrv/PenolPyrv_kinase-like_dom"/>
</dbReference>
<dbReference type="GO" id="GO:0000287">
    <property type="term" value="F:magnesium ion binding"/>
    <property type="evidence" value="ECO:0007669"/>
    <property type="project" value="TreeGrafter"/>
</dbReference>
<accession>A0A5C8NRQ2</accession>
<evidence type="ECO:0000256" key="6">
    <source>
        <dbReference type="ARBA" id="ARBA00056497"/>
    </source>
</evidence>
<comment type="similarity">
    <text evidence="2 7">Belongs to the PanB family.</text>
</comment>
<dbReference type="CDD" id="cd06557">
    <property type="entry name" value="KPHMT-like"/>
    <property type="match status" value="1"/>
</dbReference>
<keyword evidence="12" id="KW-1185">Reference proteome</keyword>
<feature type="active site" description="Proton acceptor" evidence="7 8">
    <location>
        <position position="182"/>
    </location>
</feature>
<keyword evidence="7 10" id="KW-0460">Magnesium</keyword>
<dbReference type="NCBIfam" id="TIGR00222">
    <property type="entry name" value="panB"/>
    <property type="match status" value="1"/>
</dbReference>
<dbReference type="OrthoDB" id="9781789at2"/>
<dbReference type="Proteomes" id="UP000321574">
    <property type="component" value="Unassembled WGS sequence"/>
</dbReference>
<dbReference type="AlphaFoldDB" id="A0A5C8NRQ2"/>
<comment type="function">
    <text evidence="6 7">Catalyzes the reversible reaction in which hydroxymethyl group from 5,10-methylenetetrahydrofolate is transferred onto alpha-ketoisovalerate to form ketopantoate.</text>
</comment>
<dbReference type="SUPFAM" id="SSF51621">
    <property type="entry name" value="Phosphoenolpyruvate/pyruvate domain"/>
    <property type="match status" value="1"/>
</dbReference>
<comment type="catalytic activity">
    <reaction evidence="7">
        <text>(6R)-5,10-methylene-5,6,7,8-tetrahydrofolate + 3-methyl-2-oxobutanoate + H2O = 2-dehydropantoate + (6S)-5,6,7,8-tetrahydrofolate</text>
        <dbReference type="Rhea" id="RHEA:11824"/>
        <dbReference type="ChEBI" id="CHEBI:11561"/>
        <dbReference type="ChEBI" id="CHEBI:11851"/>
        <dbReference type="ChEBI" id="CHEBI:15377"/>
        <dbReference type="ChEBI" id="CHEBI:15636"/>
        <dbReference type="ChEBI" id="CHEBI:57453"/>
        <dbReference type="EC" id="2.1.2.11"/>
    </reaction>
</comment>
<dbReference type="InterPro" id="IPR040442">
    <property type="entry name" value="Pyrv_kinase-like_dom_sf"/>
</dbReference>
<name>A0A5C8NRQ2_9BACI</name>
<evidence type="ECO:0000256" key="1">
    <source>
        <dbReference type="ARBA" id="ARBA00005033"/>
    </source>
</evidence>
<dbReference type="GO" id="GO:0003864">
    <property type="term" value="F:3-methyl-2-oxobutanoate hydroxymethyltransferase activity"/>
    <property type="evidence" value="ECO:0007669"/>
    <property type="project" value="UniProtKB-UniRule"/>
</dbReference>
<dbReference type="FunFam" id="3.20.20.60:FF:000003">
    <property type="entry name" value="3-methyl-2-oxobutanoate hydroxymethyltransferase"/>
    <property type="match status" value="1"/>
</dbReference>
<dbReference type="Pfam" id="PF02548">
    <property type="entry name" value="Pantoate_transf"/>
    <property type="match status" value="1"/>
</dbReference>
<comment type="cofactor">
    <cofactor evidence="7 10">
        <name>Mg(2+)</name>
        <dbReference type="ChEBI" id="CHEBI:18420"/>
    </cofactor>
    <text evidence="7 10">Binds 1 Mg(2+) ion per subunit.</text>
</comment>
<dbReference type="InterPro" id="IPR003700">
    <property type="entry name" value="Pantoate_hydroxy_MeTrfase"/>
</dbReference>
<evidence type="ECO:0000256" key="9">
    <source>
        <dbReference type="PIRSR" id="PIRSR000388-2"/>
    </source>
</evidence>
<dbReference type="EMBL" id="VDUW01000007">
    <property type="protein sequence ID" value="TXL63690.1"/>
    <property type="molecule type" value="Genomic_DNA"/>
</dbReference>
<dbReference type="PANTHER" id="PTHR20881">
    <property type="entry name" value="3-METHYL-2-OXOBUTANOATE HYDROXYMETHYLTRANSFERASE"/>
    <property type="match status" value="1"/>
</dbReference>
<comment type="subcellular location">
    <subcellularLocation>
        <location evidence="7">Cytoplasm</location>
    </subcellularLocation>
</comment>
<feature type="binding site" evidence="7 10">
    <location>
        <position position="44"/>
    </location>
    <ligand>
        <name>Mg(2+)</name>
        <dbReference type="ChEBI" id="CHEBI:18420"/>
    </ligand>
</feature>
<feature type="binding site" evidence="7 9">
    <location>
        <position position="83"/>
    </location>
    <ligand>
        <name>3-methyl-2-oxobutanoate</name>
        <dbReference type="ChEBI" id="CHEBI:11851"/>
    </ligand>
</feature>
<evidence type="ECO:0000256" key="8">
    <source>
        <dbReference type="PIRSR" id="PIRSR000388-1"/>
    </source>
</evidence>
<keyword evidence="11" id="KW-0489">Methyltransferase</keyword>
<evidence type="ECO:0000256" key="5">
    <source>
        <dbReference type="ARBA" id="ARBA00022679"/>
    </source>
</evidence>
<dbReference type="PANTHER" id="PTHR20881:SF0">
    <property type="entry name" value="3-METHYL-2-OXOBUTANOATE HYDROXYMETHYLTRANSFERASE"/>
    <property type="match status" value="1"/>
</dbReference>
<dbReference type="PIRSF" id="PIRSF000388">
    <property type="entry name" value="Pantoate_hydroxy_MeTrfase"/>
    <property type="match status" value="1"/>
</dbReference>
<proteinExistence type="inferred from homology"/>
<dbReference type="HAMAP" id="MF_00156">
    <property type="entry name" value="PanB"/>
    <property type="match status" value="1"/>
</dbReference>
<comment type="caution">
    <text evidence="11">The sequence shown here is derived from an EMBL/GenBank/DDBJ whole genome shotgun (WGS) entry which is preliminary data.</text>
</comment>
<dbReference type="EC" id="2.1.2.11" evidence="7"/>
<dbReference type="GO" id="GO:0032259">
    <property type="term" value="P:methylation"/>
    <property type="evidence" value="ECO:0007669"/>
    <property type="project" value="UniProtKB-KW"/>
</dbReference>
<feature type="binding site" evidence="7 9">
    <location>
        <position position="113"/>
    </location>
    <ligand>
        <name>3-methyl-2-oxobutanoate</name>
        <dbReference type="ChEBI" id="CHEBI:11851"/>
    </ligand>
</feature>
<feature type="binding site" evidence="7 10">
    <location>
        <position position="115"/>
    </location>
    <ligand>
        <name>Mg(2+)</name>
        <dbReference type="ChEBI" id="CHEBI:18420"/>
    </ligand>
</feature>
<organism evidence="11 12">
    <name type="scientific">Cerasibacillus terrae</name>
    <dbReference type="NCBI Taxonomy" id="2498845"/>
    <lineage>
        <taxon>Bacteria</taxon>
        <taxon>Bacillati</taxon>
        <taxon>Bacillota</taxon>
        <taxon>Bacilli</taxon>
        <taxon>Bacillales</taxon>
        <taxon>Bacillaceae</taxon>
        <taxon>Cerasibacillus</taxon>
    </lineage>
</organism>
<reference evidence="11 12" key="1">
    <citation type="submission" date="2019-06" db="EMBL/GenBank/DDBJ databases">
        <title>Cerasibacillus sp. nov., isolated from maize field.</title>
        <authorList>
            <person name="Lin S.-Y."/>
            <person name="Tsai C.-F."/>
            <person name="Young C.-C."/>
        </authorList>
    </citation>
    <scope>NUCLEOTIDE SEQUENCE [LARGE SCALE GENOMIC DNA]</scope>
    <source>
        <strain evidence="11 12">CC-CFT480</strain>
    </source>
</reference>
<feature type="binding site" evidence="7 9">
    <location>
        <begin position="44"/>
        <end position="45"/>
    </location>
    <ligand>
        <name>3-methyl-2-oxobutanoate</name>
        <dbReference type="ChEBI" id="CHEBI:11851"/>
    </ligand>
</feature>
<keyword evidence="4 7" id="KW-0566">Pantothenate biosynthesis</keyword>
<evidence type="ECO:0000256" key="4">
    <source>
        <dbReference type="ARBA" id="ARBA00022655"/>
    </source>
</evidence>
<dbReference type="GO" id="GO:0015940">
    <property type="term" value="P:pantothenate biosynthetic process"/>
    <property type="evidence" value="ECO:0007669"/>
    <property type="project" value="UniProtKB-UniRule"/>
</dbReference>
<feature type="binding site" evidence="7 10">
    <location>
        <position position="83"/>
    </location>
    <ligand>
        <name>Mg(2+)</name>
        <dbReference type="ChEBI" id="CHEBI:18420"/>
    </ligand>
</feature>
<keyword evidence="5 7" id="KW-0808">Transferase</keyword>
<gene>
    <name evidence="7 11" type="primary">panB</name>
    <name evidence="11" type="ORF">FHP05_10955</name>
</gene>
<keyword evidence="7 10" id="KW-0479">Metal-binding</keyword>
<comment type="subunit">
    <text evidence="3 7">Homodecamer; pentamer of dimers.</text>
</comment>
<dbReference type="NCBIfam" id="NF001452">
    <property type="entry name" value="PRK00311.1"/>
    <property type="match status" value="1"/>
</dbReference>
<protein>
    <recommendedName>
        <fullName evidence="7">3-methyl-2-oxobutanoate hydroxymethyltransferase</fullName>
        <ecNumber evidence="7">2.1.2.11</ecNumber>
    </recommendedName>
    <alternativeName>
        <fullName evidence="7">Ketopantoate hydroxymethyltransferase</fullName>
        <shortName evidence="7">KPHMT</shortName>
    </alternativeName>
</protein>
<evidence type="ECO:0000313" key="11">
    <source>
        <dbReference type="EMBL" id="TXL63690.1"/>
    </source>
</evidence>
<evidence type="ECO:0000256" key="3">
    <source>
        <dbReference type="ARBA" id="ARBA00011424"/>
    </source>
</evidence>
<sequence>MKKTVATFQEMKDKNEKITMVTSYDYSMAKLVDGAGIDGILVGDSLGMVTLGYEDTLSVTMDDMVHHTKAVSRGVKDAFIVADMPFLSYHLNTEETIKNAGRLIQEGHAHAVKLEGGMDILDHVKAIVKAQIPVMGHIGLTPQSVNVFGGFKVQGKSKEKIQQLIDDAKVLEDAGVFAIVIEGIPGEVARIITEEVSIPTIGIGAGKYCDGQILVVNDMLGMFSDFVPKFVKQYKNLKVDIHEAFENYITEVKAGTFPEEQHTFKINKEIIDEFK</sequence>
<dbReference type="RefSeq" id="WP_147668181.1">
    <property type="nucleotide sequence ID" value="NZ_VDUW01000007.1"/>
</dbReference>
<dbReference type="GO" id="GO:0008168">
    <property type="term" value="F:methyltransferase activity"/>
    <property type="evidence" value="ECO:0007669"/>
    <property type="project" value="UniProtKB-KW"/>
</dbReference>
<evidence type="ECO:0000256" key="2">
    <source>
        <dbReference type="ARBA" id="ARBA00008676"/>
    </source>
</evidence>